<keyword evidence="3" id="KW-1185">Reference proteome</keyword>
<comment type="caution">
    <text evidence="2">The sequence shown here is derived from an EMBL/GenBank/DDBJ whole genome shotgun (WGS) entry which is preliminary data.</text>
</comment>
<sequence>MANRSPTDTTIVLTAQELADINDHNLQRLWALVGDEKRHRTEHNRHGKDKPAEPVLSPAQKADQVREKLVGKALDCRVDMLWGRAYRNGRTEPKRCFTSAGKQASHAPQNGIPKTDETVEMVEHEQIAQADEYPKDQNKVDSENNAGSIGRKKAVSVTLDALWGYQGSSDTEVVLHCHCLPAPTDMIWVQETNDFGPGEHSAGSDVQLFSHLGTPLTQTFRDEVHKLGAFERSGSSDQSTPDDLFHDEVANPNTLGAIAGDVDSDEEVANGLKRTISLSSDEDEEKKRPRATASPERDGGSGILGGLTEFWKSNASALGNILSQVNASSEPSTSGDIPAAIEIDEILNEHAQDQSNNAMLDPALLLEPEGETLARALLRVHMSLFQHTGERVGSCLIELGGQINVAGAGGEHSVPVGVQVLAKAVLDAFDRVALTSEYRQMLSQATASAYYALENPDDTKVRVGGNTPAAREMWSGLCPIWDAAEELGLQQWQHPIGGHMITFFLEPQTAGNPAFISRVVRIAVVLGVPHFHIPLSGLRHESPDIQEIPNPGPNAASGRSRNALPTGSNASAKHTAAILAVDRVFGSILDNYPGLKTSRAAVVNSHRSVTIPEHFQFGSLVFIIMETIKPVARNGKYPRKAFGLALGRQPETLAAMYDIGERIRTAIHRGLYQTPEEMHSAGWVTPFFVGLAMTVESQLAGLLNETGSEDDGLPIRELHKFVIQERQPHKKSRPLDFYALLGKITTEDLAQVSIRGTVVGSSDNPESYAVSLAPEVFSILHINEPDQVDSIYVRTAHAWYRLMEASATYAAEWALYLRTHRLVVQLIRRAFEDSALTFGSGWKRGMQRRKTASCFWLQELRYVHFIQLSAVGH</sequence>
<evidence type="ECO:0000256" key="1">
    <source>
        <dbReference type="SAM" id="MobiDB-lite"/>
    </source>
</evidence>
<name>A0A8H6T855_MYCCL</name>
<accession>A0A8H6T855</accession>
<feature type="compositionally biased region" description="Polar residues" evidence="1">
    <location>
        <begin position="557"/>
        <end position="569"/>
    </location>
</feature>
<evidence type="ECO:0000313" key="3">
    <source>
        <dbReference type="Proteomes" id="UP000613580"/>
    </source>
</evidence>
<proteinExistence type="predicted"/>
<organism evidence="2 3">
    <name type="scientific">Mycena chlorophos</name>
    <name type="common">Agaric fungus</name>
    <name type="synonym">Agaricus chlorophos</name>
    <dbReference type="NCBI Taxonomy" id="658473"/>
    <lineage>
        <taxon>Eukaryota</taxon>
        <taxon>Fungi</taxon>
        <taxon>Dikarya</taxon>
        <taxon>Basidiomycota</taxon>
        <taxon>Agaricomycotina</taxon>
        <taxon>Agaricomycetes</taxon>
        <taxon>Agaricomycetidae</taxon>
        <taxon>Agaricales</taxon>
        <taxon>Marasmiineae</taxon>
        <taxon>Mycenaceae</taxon>
        <taxon>Mycena</taxon>
    </lineage>
</organism>
<feature type="region of interest" description="Disordered" evidence="1">
    <location>
        <begin position="274"/>
        <end position="305"/>
    </location>
</feature>
<reference evidence="2" key="1">
    <citation type="submission" date="2020-05" db="EMBL/GenBank/DDBJ databases">
        <title>Mycena genomes resolve the evolution of fungal bioluminescence.</title>
        <authorList>
            <person name="Tsai I.J."/>
        </authorList>
    </citation>
    <scope>NUCLEOTIDE SEQUENCE</scope>
    <source>
        <strain evidence="2">110903Hualien_Pintung</strain>
    </source>
</reference>
<evidence type="ECO:0000313" key="2">
    <source>
        <dbReference type="EMBL" id="KAF7313895.1"/>
    </source>
</evidence>
<feature type="region of interest" description="Disordered" evidence="1">
    <location>
        <begin position="543"/>
        <end position="569"/>
    </location>
</feature>
<dbReference type="EMBL" id="JACAZE010000006">
    <property type="protein sequence ID" value="KAF7313895.1"/>
    <property type="molecule type" value="Genomic_DNA"/>
</dbReference>
<dbReference type="Proteomes" id="UP000613580">
    <property type="component" value="Unassembled WGS sequence"/>
</dbReference>
<protein>
    <submittedName>
        <fullName evidence="2">Uncharacterized protein</fullName>
    </submittedName>
</protein>
<gene>
    <name evidence="2" type="ORF">HMN09_00547400</name>
</gene>
<feature type="region of interest" description="Disordered" evidence="1">
    <location>
        <begin position="37"/>
        <end position="64"/>
    </location>
</feature>
<dbReference type="AlphaFoldDB" id="A0A8H6T855"/>